<feature type="transmembrane region" description="Helical" evidence="7">
    <location>
        <begin position="409"/>
        <end position="427"/>
    </location>
</feature>
<comment type="subcellular location">
    <subcellularLocation>
        <location evidence="1">Membrane</location>
        <topology evidence="1">Multi-pass membrane protein</topology>
    </subcellularLocation>
</comment>
<accession>A0ABP9DJ25</accession>
<evidence type="ECO:0000256" key="2">
    <source>
        <dbReference type="ARBA" id="ARBA00006434"/>
    </source>
</evidence>
<keyword evidence="3 7" id="KW-0812">Transmembrane</keyword>
<dbReference type="InterPro" id="IPR038377">
    <property type="entry name" value="Na/Glc_symporter_sf"/>
</dbReference>
<dbReference type="EMBL" id="BAABJX010000059">
    <property type="protein sequence ID" value="GAA4848328.1"/>
    <property type="molecule type" value="Genomic_DNA"/>
</dbReference>
<dbReference type="NCBIfam" id="TIGR00813">
    <property type="entry name" value="sss"/>
    <property type="match status" value="1"/>
</dbReference>
<organism evidence="8 9">
    <name type="scientific">Algivirga pacifica</name>
    <dbReference type="NCBI Taxonomy" id="1162670"/>
    <lineage>
        <taxon>Bacteria</taxon>
        <taxon>Pseudomonadati</taxon>
        <taxon>Bacteroidota</taxon>
        <taxon>Cytophagia</taxon>
        <taxon>Cytophagales</taxon>
        <taxon>Flammeovirgaceae</taxon>
        <taxon>Algivirga</taxon>
    </lineage>
</organism>
<sequence length="528" mass="57631">MNFTLTDNIVFIAYCLLIVGVGLWVSRDKKGASKNTEDYFLASKSLPWWAIGASLIASNISAEQFIGMSGSGFAIGMGIASYELMAAITLILVAKFFLPIFIKEKIFTMPQFLEKRFDSRVRTSLAVFWIFLYVFVNLTSILYLGALALETIMGVELWYGIIALAIFSGVYSIYGGLKAVAWTDVVQVVFLIGGGLITTYLAVDAVGGNEGVWSGFSALLQKAPEKFDMILDKNHPAYEHLPGISVLVGGMWIANLSYWGCNQYIIQRALAAKSIEEGQKGIIFAGFLKVVLPLIVVVPGIAAFVLQADLGKADEAYPWLLSTFVPEGLKGLAFAALIAAVVSSLSSMINSVSTIFTLDLYKPFIGKNEGEKKLVMIGRMVSVLALLIAVYVAPQLKHLEQAFQFIQKYTGYVSPGIVVIFLFGLFWKKATANAALVTAFISIPISIAVDNYIFEGMPFIDQMGVNFLLLSGVMVMVSLLDMKYGKAADMMLGKGFSINRTLFKTNTVFNATSMALLSAIAAIYALWW</sequence>
<evidence type="ECO:0000256" key="3">
    <source>
        <dbReference type="ARBA" id="ARBA00022692"/>
    </source>
</evidence>
<dbReference type="PROSITE" id="PS00456">
    <property type="entry name" value="NA_SOLUT_SYMP_1"/>
    <property type="match status" value="1"/>
</dbReference>
<dbReference type="PROSITE" id="PS50283">
    <property type="entry name" value="NA_SOLUT_SYMP_3"/>
    <property type="match status" value="1"/>
</dbReference>
<evidence type="ECO:0000256" key="6">
    <source>
        <dbReference type="RuleBase" id="RU362091"/>
    </source>
</evidence>
<evidence type="ECO:0000256" key="1">
    <source>
        <dbReference type="ARBA" id="ARBA00004141"/>
    </source>
</evidence>
<evidence type="ECO:0000256" key="4">
    <source>
        <dbReference type="ARBA" id="ARBA00022989"/>
    </source>
</evidence>
<feature type="transmembrane region" description="Helical" evidence="7">
    <location>
        <begin position="46"/>
        <end position="67"/>
    </location>
</feature>
<dbReference type="CDD" id="cd10325">
    <property type="entry name" value="SLC5sbd_vSGLT"/>
    <property type="match status" value="1"/>
</dbReference>
<keyword evidence="9" id="KW-1185">Reference proteome</keyword>
<proteinExistence type="inferred from homology"/>
<evidence type="ECO:0000313" key="8">
    <source>
        <dbReference type="EMBL" id="GAA4848328.1"/>
    </source>
</evidence>
<feature type="transmembrane region" description="Helical" evidence="7">
    <location>
        <begin position="501"/>
        <end position="527"/>
    </location>
</feature>
<keyword evidence="5 7" id="KW-0472">Membrane</keyword>
<name>A0ABP9DJ25_9BACT</name>
<feature type="transmembrane region" description="Helical" evidence="7">
    <location>
        <begin position="79"/>
        <end position="102"/>
    </location>
</feature>
<dbReference type="Gene3D" id="1.20.1730.10">
    <property type="entry name" value="Sodium/glucose cotransporter"/>
    <property type="match status" value="1"/>
</dbReference>
<feature type="transmembrane region" description="Helical" evidence="7">
    <location>
        <begin position="6"/>
        <end position="25"/>
    </location>
</feature>
<feature type="transmembrane region" description="Helical" evidence="7">
    <location>
        <begin position="374"/>
        <end position="394"/>
    </location>
</feature>
<dbReference type="PANTHER" id="PTHR11819">
    <property type="entry name" value="SOLUTE CARRIER FAMILY 5"/>
    <property type="match status" value="1"/>
</dbReference>
<feature type="transmembrane region" description="Helical" evidence="7">
    <location>
        <begin position="241"/>
        <end position="261"/>
    </location>
</feature>
<feature type="transmembrane region" description="Helical" evidence="7">
    <location>
        <begin position="282"/>
        <end position="308"/>
    </location>
</feature>
<dbReference type="InterPro" id="IPR001734">
    <property type="entry name" value="Na/solute_symporter"/>
</dbReference>
<feature type="transmembrane region" description="Helical" evidence="7">
    <location>
        <begin position="157"/>
        <end position="174"/>
    </location>
</feature>
<feature type="transmembrane region" description="Helical" evidence="7">
    <location>
        <begin position="434"/>
        <end position="453"/>
    </location>
</feature>
<protein>
    <submittedName>
        <fullName evidence="8">Sodium/sugar symporter</fullName>
    </submittedName>
</protein>
<gene>
    <name evidence="8" type="ORF">GCM10023331_36260</name>
</gene>
<evidence type="ECO:0000256" key="7">
    <source>
        <dbReference type="SAM" id="Phobius"/>
    </source>
</evidence>
<dbReference type="Pfam" id="PF00474">
    <property type="entry name" value="SSF"/>
    <property type="match status" value="1"/>
</dbReference>
<comment type="similarity">
    <text evidence="2 6">Belongs to the sodium:solute symporter (SSF) (TC 2.A.21) family.</text>
</comment>
<dbReference type="RefSeq" id="WP_345374412.1">
    <property type="nucleotide sequence ID" value="NZ_BAABJX010000059.1"/>
</dbReference>
<dbReference type="PANTHER" id="PTHR11819:SF195">
    <property type="entry name" value="SODIUM_GLUCOSE COTRANSPORTER 4"/>
    <property type="match status" value="1"/>
</dbReference>
<feature type="transmembrane region" description="Helical" evidence="7">
    <location>
        <begin position="123"/>
        <end position="145"/>
    </location>
</feature>
<evidence type="ECO:0000313" key="9">
    <source>
        <dbReference type="Proteomes" id="UP001500298"/>
    </source>
</evidence>
<feature type="transmembrane region" description="Helical" evidence="7">
    <location>
        <begin position="181"/>
        <end position="203"/>
    </location>
</feature>
<comment type="caution">
    <text evidence="8">The sequence shown here is derived from an EMBL/GenBank/DDBJ whole genome shotgun (WGS) entry which is preliminary data.</text>
</comment>
<dbReference type="Proteomes" id="UP001500298">
    <property type="component" value="Unassembled WGS sequence"/>
</dbReference>
<feature type="transmembrane region" description="Helical" evidence="7">
    <location>
        <begin position="459"/>
        <end position="480"/>
    </location>
</feature>
<evidence type="ECO:0000256" key="5">
    <source>
        <dbReference type="ARBA" id="ARBA00023136"/>
    </source>
</evidence>
<feature type="transmembrane region" description="Helical" evidence="7">
    <location>
        <begin position="328"/>
        <end position="353"/>
    </location>
</feature>
<dbReference type="InterPro" id="IPR018212">
    <property type="entry name" value="Na/solute_symporter_CS"/>
</dbReference>
<reference evidence="9" key="1">
    <citation type="journal article" date="2019" name="Int. J. Syst. Evol. Microbiol.">
        <title>The Global Catalogue of Microorganisms (GCM) 10K type strain sequencing project: providing services to taxonomists for standard genome sequencing and annotation.</title>
        <authorList>
            <consortium name="The Broad Institute Genomics Platform"/>
            <consortium name="The Broad Institute Genome Sequencing Center for Infectious Disease"/>
            <person name="Wu L."/>
            <person name="Ma J."/>
        </authorList>
    </citation>
    <scope>NUCLEOTIDE SEQUENCE [LARGE SCALE GENOMIC DNA]</scope>
    <source>
        <strain evidence="9">JCM 18326</strain>
    </source>
</reference>
<keyword evidence="4 7" id="KW-1133">Transmembrane helix</keyword>